<dbReference type="PANTHER" id="PTHR40940">
    <property type="entry name" value="PROTEIN BATD-RELATED"/>
    <property type="match status" value="1"/>
</dbReference>
<dbReference type="EMBL" id="AAHCRV010000016">
    <property type="protein sequence ID" value="EBU6390253.1"/>
    <property type="molecule type" value="Genomic_DNA"/>
</dbReference>
<evidence type="ECO:0000313" key="3">
    <source>
        <dbReference type="EMBL" id="EBU6390253.1"/>
    </source>
</evidence>
<feature type="chain" id="PRO_5036369378" evidence="2">
    <location>
        <begin position="18"/>
        <end position="338"/>
    </location>
</feature>
<dbReference type="EMBL" id="DAAWBK010000041">
    <property type="protein sequence ID" value="HAF7184285.1"/>
    <property type="molecule type" value="Genomic_DNA"/>
</dbReference>
<feature type="transmembrane region" description="Helical" evidence="1">
    <location>
        <begin position="284"/>
        <end position="303"/>
    </location>
</feature>
<evidence type="ECO:0000256" key="2">
    <source>
        <dbReference type="SAM" id="SignalP"/>
    </source>
</evidence>
<gene>
    <name evidence="3" type="ORF">DRA33_09040</name>
    <name evidence="4" type="ORF">DS367_09830</name>
    <name evidence="5" type="ORF">G0E06_17770</name>
    <name evidence="6" type="ORF">G9X08_001732</name>
</gene>
<reference evidence="5" key="2">
    <citation type="submission" date="2018-07" db="EMBL/GenBank/DDBJ databases">
        <authorList>
            <consortium name="NCBI Pathogen Detection Project"/>
        </authorList>
    </citation>
    <scope>NUCLEOTIDE SEQUENCE</scope>
    <source>
        <strain evidence="5">Salmonella enterica</strain>
    </source>
</reference>
<name>A0A5I0KNL1_SALET</name>
<dbReference type="PANTHER" id="PTHR40940:SF1">
    <property type="entry name" value="PROTEIN BATD"/>
    <property type="match status" value="1"/>
</dbReference>
<keyword evidence="2" id="KW-0732">Signal</keyword>
<proteinExistence type="predicted"/>
<feature type="signal peptide" evidence="2">
    <location>
        <begin position="1"/>
        <end position="17"/>
    </location>
</feature>
<sequence length="338" mass="37680">MKAFLLLLLLAVVPARAAMDITRELVAPEQVTPGQPVVVAVTFWTDSWFNPPPEWPNFVIKNGALMTTPLPNQLLSRRQGGTTWSGVRLERLVMAWGQGELLLPATEVTLTSASQAPVTVQLPELKTAVAWPDGVEQPDRFLPASRLSMTQKITQFHASNDNQLHVGDVVERAVTVNATGITAAQIPQILYAIPGTDTQRLTPENTLLKSGRGQIEGALRVERLRYLPTQAGTIVLPPIKLRWWDTTHQQWQVDELPGSTLQVAGARAEGSESALRGTSDENHWRTALLVVALVMLAVVIGLMRRLLWRSLKYLHHMWRNFWAPIHLPRLTPEKRGER</sequence>
<accession>A0A5I0KNL1</accession>
<comment type="caution">
    <text evidence="5">The sequence shown here is derived from an EMBL/GenBank/DDBJ whole genome shotgun (WGS) entry which is preliminary data.</text>
</comment>
<organism evidence="5">
    <name type="scientific">Salmonella enterica subsp. enterica serovar Napoli</name>
    <dbReference type="NCBI Taxonomy" id="1151001"/>
    <lineage>
        <taxon>Bacteria</taxon>
        <taxon>Pseudomonadati</taxon>
        <taxon>Pseudomonadota</taxon>
        <taxon>Gammaproteobacteria</taxon>
        <taxon>Enterobacterales</taxon>
        <taxon>Enterobacteriaceae</taxon>
        <taxon>Salmonella</taxon>
    </lineage>
</organism>
<keyword evidence="1" id="KW-0812">Transmembrane</keyword>
<keyword evidence="1" id="KW-1133">Transmembrane helix</keyword>
<dbReference type="InterPro" id="IPR025738">
    <property type="entry name" value="BatD"/>
</dbReference>
<dbReference type="EMBL" id="DAAMKA010000053">
    <property type="protein sequence ID" value="HAC6990004.1"/>
    <property type="molecule type" value="Genomic_DNA"/>
</dbReference>
<evidence type="ECO:0000313" key="6">
    <source>
        <dbReference type="EMBL" id="HAF7184285.1"/>
    </source>
</evidence>
<reference evidence="4" key="3">
    <citation type="submission" date="2018-07" db="EMBL/GenBank/DDBJ databases">
        <authorList>
            <person name="Ashton P.M."/>
            <person name="Dallman T."/>
            <person name="Nair S."/>
            <person name="De Pinna E."/>
            <person name="Peters T."/>
            <person name="Grant K."/>
        </authorList>
    </citation>
    <scope>NUCLEOTIDE SEQUENCE</scope>
    <source>
        <strain evidence="3">161071</strain>
        <strain evidence="4">307234</strain>
    </source>
</reference>
<evidence type="ECO:0000313" key="5">
    <source>
        <dbReference type="EMBL" id="HAC6990004.1"/>
    </source>
</evidence>
<keyword evidence="1" id="KW-0472">Membrane</keyword>
<dbReference type="EMBL" id="AAHMAG010000018">
    <property type="protein sequence ID" value="EBX7089561.1"/>
    <property type="molecule type" value="Genomic_DNA"/>
</dbReference>
<protein>
    <submittedName>
        <fullName evidence="5">Oxygen tolerance domain protein</fullName>
    </submittedName>
    <submittedName>
        <fullName evidence="6">Protein BatD</fullName>
    </submittedName>
</protein>
<evidence type="ECO:0000256" key="1">
    <source>
        <dbReference type="SAM" id="Phobius"/>
    </source>
</evidence>
<evidence type="ECO:0000313" key="4">
    <source>
        <dbReference type="EMBL" id="EBX7089561.1"/>
    </source>
</evidence>
<dbReference type="AlphaFoldDB" id="A0A5I0KNL1"/>
<reference evidence="5" key="1">
    <citation type="journal article" date="2018" name="Genome Biol.">
        <title>SKESA: strategic k-mer extension for scrupulous assemblies.</title>
        <authorList>
            <person name="Souvorov A."/>
            <person name="Agarwala R."/>
            <person name="Lipman D.J."/>
        </authorList>
    </citation>
    <scope>NUCLEOTIDE SEQUENCE</scope>
    <source>
        <strain evidence="5">Salmonella enterica</strain>
    </source>
</reference>